<proteinExistence type="predicted"/>
<dbReference type="Proteomes" id="UP000198675">
    <property type="component" value="Chromosome I"/>
</dbReference>
<evidence type="ECO:0000313" key="1">
    <source>
        <dbReference type="EMBL" id="SDV02627.1"/>
    </source>
</evidence>
<reference evidence="2" key="1">
    <citation type="submission" date="2016-10" db="EMBL/GenBank/DDBJ databases">
        <authorList>
            <person name="Varghese N."/>
            <person name="Submissions S."/>
        </authorList>
    </citation>
    <scope>NUCLEOTIDE SEQUENCE [LARGE SCALE GENOMIC DNA]</scope>
    <source>
        <strain evidence="2">KCTC 32246</strain>
    </source>
</reference>
<keyword evidence="2" id="KW-1185">Reference proteome</keyword>
<dbReference type="EMBL" id="LT629797">
    <property type="protein sequence ID" value="SDV02627.1"/>
    <property type="molecule type" value="Genomic_DNA"/>
</dbReference>
<gene>
    <name evidence="1" type="ORF">SAMN05216363_5030</name>
</gene>
<name>A0A1H2NAY0_9PSED</name>
<evidence type="ECO:0000313" key="2">
    <source>
        <dbReference type="Proteomes" id="UP000198675"/>
    </source>
</evidence>
<dbReference type="AlphaFoldDB" id="A0A1H2NAY0"/>
<organism evidence="1 2">
    <name type="scientific">Pseudomonas sihuiensis</name>
    <dbReference type="NCBI Taxonomy" id="1274359"/>
    <lineage>
        <taxon>Bacteria</taxon>
        <taxon>Pseudomonadati</taxon>
        <taxon>Pseudomonadota</taxon>
        <taxon>Gammaproteobacteria</taxon>
        <taxon>Pseudomonadales</taxon>
        <taxon>Pseudomonadaceae</taxon>
        <taxon>Pseudomonas</taxon>
    </lineage>
</organism>
<accession>A0A1H2NAY0</accession>
<protein>
    <submittedName>
        <fullName evidence="1">Uncharacterized protein</fullName>
    </submittedName>
</protein>
<dbReference type="RefSeq" id="WP_157719689.1">
    <property type="nucleotide sequence ID" value="NZ_LT629797.1"/>
</dbReference>
<sequence length="583" mass="67193">MRFRSTRKWDDITSSKGLLYFAQLIDELLFDYTIDAYKPSAMNTALLASEAYSTFKKVEEGIIMKPNLEHVTREFCSNLSRDMVAQSLLHVDVKGIINSLSKAPTSHDSFITLDLVRKQIPIHLYKKRNEEMLISEITGTQNLSAIRSLTRSYITTLLNFGYSSKYIERESQQFFFYSSDRISNGDAIREYLKIFSGTLKKYTAFYKTPEYFAEFSEAAKRLDIDIYNDSRDFTELLIDNNFELKNGQNLLRVKAIDSQDPYSAKVAADKGIELLQTLIGLYHHKEPPRLSFECLIIEENSNKPLRSTKNLHPMHKCVDLKRGPAAKRLTKFVAGFSMKRESFRKFHRSAELHALALSSDSVENQMINLWIALESLIPSKGSDKASIEHVVDSVIPFLNSSYIKKLLLSLCRDLFRWNGRFMKILLKDIEGKDLVSRLAGLLSLQKHESARKRLESSFGEFILLSERYNYIKGFLSSPDLVAEILDRHKERVSWQIRRIYRARNLIVHEGTTPTFAKVLIENIHDYLDTVVNALMTMASEGKINTIEQGFKHVELNYTAYHSALRTKGLSFDEVNFEKLLFPR</sequence>